<protein>
    <submittedName>
        <fullName evidence="1">Uncharacterized protein</fullName>
    </submittedName>
</protein>
<reference evidence="1 2" key="1">
    <citation type="journal article" date="2018" name="Front. Plant Sci.">
        <title>Red Clover (Trifolium pratense) and Zigzag Clover (T. medium) - A Picture of Genomic Similarities and Differences.</title>
        <authorList>
            <person name="Dluhosova J."/>
            <person name="Istvanek J."/>
            <person name="Nedelnik J."/>
            <person name="Repkova J."/>
        </authorList>
    </citation>
    <scope>NUCLEOTIDE SEQUENCE [LARGE SCALE GENOMIC DNA]</scope>
    <source>
        <strain evidence="2">cv. 10/8</strain>
        <tissue evidence="1">Leaf</tissue>
    </source>
</reference>
<sequence>MHQSNAINLMQSIYNVKDVRNINVQ</sequence>
<dbReference type="AlphaFoldDB" id="A0A392RUX7"/>
<dbReference type="Proteomes" id="UP000265520">
    <property type="component" value="Unassembled WGS sequence"/>
</dbReference>
<proteinExistence type="predicted"/>
<keyword evidence="2" id="KW-1185">Reference proteome</keyword>
<organism evidence="1 2">
    <name type="scientific">Trifolium medium</name>
    <dbReference type="NCBI Taxonomy" id="97028"/>
    <lineage>
        <taxon>Eukaryota</taxon>
        <taxon>Viridiplantae</taxon>
        <taxon>Streptophyta</taxon>
        <taxon>Embryophyta</taxon>
        <taxon>Tracheophyta</taxon>
        <taxon>Spermatophyta</taxon>
        <taxon>Magnoliopsida</taxon>
        <taxon>eudicotyledons</taxon>
        <taxon>Gunneridae</taxon>
        <taxon>Pentapetalae</taxon>
        <taxon>rosids</taxon>
        <taxon>fabids</taxon>
        <taxon>Fabales</taxon>
        <taxon>Fabaceae</taxon>
        <taxon>Papilionoideae</taxon>
        <taxon>50 kb inversion clade</taxon>
        <taxon>NPAAA clade</taxon>
        <taxon>Hologalegina</taxon>
        <taxon>IRL clade</taxon>
        <taxon>Trifolieae</taxon>
        <taxon>Trifolium</taxon>
    </lineage>
</organism>
<name>A0A392RUX7_9FABA</name>
<accession>A0A392RUX7</accession>
<dbReference type="EMBL" id="LXQA010269114">
    <property type="protein sequence ID" value="MCI39590.1"/>
    <property type="molecule type" value="Genomic_DNA"/>
</dbReference>
<comment type="caution">
    <text evidence="1">The sequence shown here is derived from an EMBL/GenBank/DDBJ whole genome shotgun (WGS) entry which is preliminary data.</text>
</comment>
<evidence type="ECO:0000313" key="1">
    <source>
        <dbReference type="EMBL" id="MCI39590.1"/>
    </source>
</evidence>
<feature type="non-terminal residue" evidence="1">
    <location>
        <position position="25"/>
    </location>
</feature>
<evidence type="ECO:0000313" key="2">
    <source>
        <dbReference type="Proteomes" id="UP000265520"/>
    </source>
</evidence>